<keyword evidence="3" id="KW-1185">Reference proteome</keyword>
<name>A0ABT0RQ08_9SPHN</name>
<keyword evidence="1" id="KW-0732">Signal</keyword>
<dbReference type="InterPro" id="IPR036249">
    <property type="entry name" value="Thioredoxin-like_sf"/>
</dbReference>
<protein>
    <submittedName>
        <fullName evidence="2">DUF1223 domain-containing protein</fullName>
    </submittedName>
</protein>
<dbReference type="EMBL" id="JAMGBD010000002">
    <property type="protein sequence ID" value="MCL6684643.1"/>
    <property type="molecule type" value="Genomic_DNA"/>
</dbReference>
<dbReference type="PANTHER" id="PTHR36057">
    <property type="match status" value="1"/>
</dbReference>
<gene>
    <name evidence="2" type="ORF">LZ536_12155</name>
</gene>
<dbReference type="RefSeq" id="WP_249849040.1">
    <property type="nucleotide sequence ID" value="NZ_JAMGBD010000002.1"/>
</dbReference>
<dbReference type="InterPro" id="IPR010634">
    <property type="entry name" value="DUF1223"/>
</dbReference>
<reference evidence="2" key="1">
    <citation type="submission" date="2022-05" db="EMBL/GenBank/DDBJ databases">
        <authorList>
            <person name="Jo J.-H."/>
            <person name="Im W.-T."/>
        </authorList>
    </citation>
    <scope>NUCLEOTIDE SEQUENCE</scope>
    <source>
        <strain evidence="2">SE158</strain>
    </source>
</reference>
<dbReference type="PANTHER" id="PTHR36057:SF1">
    <property type="entry name" value="LIPOPROTEIN LIPID ATTACHMENT SITE-LIKE PROTEIN, PUTATIVE (DUF1223)-RELATED"/>
    <property type="match status" value="1"/>
</dbReference>
<feature type="chain" id="PRO_5045680651" evidence="1">
    <location>
        <begin position="22"/>
        <end position="246"/>
    </location>
</feature>
<dbReference type="Proteomes" id="UP001165363">
    <property type="component" value="Unassembled WGS sequence"/>
</dbReference>
<evidence type="ECO:0000256" key="1">
    <source>
        <dbReference type="SAM" id="SignalP"/>
    </source>
</evidence>
<accession>A0ABT0RQ08</accession>
<comment type="caution">
    <text evidence="2">The sequence shown here is derived from an EMBL/GenBank/DDBJ whole genome shotgun (WGS) entry which is preliminary data.</text>
</comment>
<evidence type="ECO:0000313" key="2">
    <source>
        <dbReference type="EMBL" id="MCL6684643.1"/>
    </source>
</evidence>
<dbReference type="SUPFAM" id="SSF52833">
    <property type="entry name" value="Thioredoxin-like"/>
    <property type="match status" value="1"/>
</dbReference>
<sequence length="246" mass="25874">MILKLTAGVAAIAAFLAAVLASQTARPEAARPARVDVAASPERPVFVELYQSQGCSSCPPANANLNAIADRPNVVALSFAVTYWDALGWKDTFASPQFTERQWDYARHYQLGNVATPQVWINGRKTIVGSNRAQLGAAIAEAATGGPPLTLGTNEARVGAGRSPAGGADLWVAFFDPRTIQVPIRAGENDGRTLPHKNIVRSLVRLGHWDGAAKTYALPQRNRGLATAVFLQAGKGGPVIAAAKGA</sequence>
<organism evidence="2 3">
    <name type="scientific">Sphingomonas alba</name>
    <dbReference type="NCBI Taxonomy" id="2908208"/>
    <lineage>
        <taxon>Bacteria</taxon>
        <taxon>Pseudomonadati</taxon>
        <taxon>Pseudomonadota</taxon>
        <taxon>Alphaproteobacteria</taxon>
        <taxon>Sphingomonadales</taxon>
        <taxon>Sphingomonadaceae</taxon>
        <taxon>Sphingomonas</taxon>
    </lineage>
</organism>
<dbReference type="Pfam" id="PF06764">
    <property type="entry name" value="DUF1223"/>
    <property type="match status" value="1"/>
</dbReference>
<feature type="signal peptide" evidence="1">
    <location>
        <begin position="1"/>
        <end position="21"/>
    </location>
</feature>
<proteinExistence type="predicted"/>
<evidence type="ECO:0000313" key="3">
    <source>
        <dbReference type="Proteomes" id="UP001165363"/>
    </source>
</evidence>